<protein>
    <recommendedName>
        <fullName evidence="1">Putative restriction endonuclease domain-containing protein</fullName>
    </recommendedName>
</protein>
<feature type="domain" description="Putative restriction endonuclease" evidence="1">
    <location>
        <begin position="40"/>
        <end position="201"/>
    </location>
</feature>
<dbReference type="RefSeq" id="WP_147869912.1">
    <property type="nucleotide sequence ID" value="NZ_CP036264.1"/>
</dbReference>
<dbReference type="EMBL" id="CP036264">
    <property type="protein sequence ID" value="QEG00722.1"/>
    <property type="molecule type" value="Genomic_DNA"/>
</dbReference>
<dbReference type="Gene3D" id="3.90.1570.10">
    <property type="entry name" value="tt1808, chain A"/>
    <property type="match status" value="1"/>
</dbReference>
<name>A0A5B9MHG4_9BACT</name>
<organism evidence="2 3">
    <name type="scientific">Stieleria maiorica</name>
    <dbReference type="NCBI Taxonomy" id="2795974"/>
    <lineage>
        <taxon>Bacteria</taxon>
        <taxon>Pseudomonadati</taxon>
        <taxon>Planctomycetota</taxon>
        <taxon>Planctomycetia</taxon>
        <taxon>Pirellulales</taxon>
        <taxon>Pirellulaceae</taxon>
        <taxon>Stieleria</taxon>
    </lineage>
</organism>
<accession>A0A5B9MHG4</accession>
<reference evidence="2 3" key="1">
    <citation type="submission" date="2019-02" db="EMBL/GenBank/DDBJ databases">
        <title>Planctomycetal bacteria perform biofilm scaping via a novel small molecule.</title>
        <authorList>
            <person name="Jeske O."/>
            <person name="Boedeker C."/>
            <person name="Wiegand S."/>
            <person name="Breitling P."/>
            <person name="Kallscheuer N."/>
            <person name="Jogler M."/>
            <person name="Rohde M."/>
            <person name="Petersen J."/>
            <person name="Medema M.H."/>
            <person name="Surup F."/>
            <person name="Jogler C."/>
        </authorList>
    </citation>
    <scope>NUCLEOTIDE SEQUENCE [LARGE SCALE GENOMIC DNA]</scope>
    <source>
        <strain evidence="2 3">Mal15</strain>
    </source>
</reference>
<dbReference type="CDD" id="cd06260">
    <property type="entry name" value="DUF820-like"/>
    <property type="match status" value="1"/>
</dbReference>
<sequence>MLDESNLESIFASPELPKIAEVINSKLATERKAREAFRRELPPSVKAEFIAGEVVMHSPAKAKHLRVTRRLLKLLDTFAHRNGLGEVFSEKALICLTRNDYEPDLVFFGKDKAATFGPDHMQFPAPDFVVEVLSESTVSRDQGVKFQDYAQHGIAEYWIIDCDERTIEQYVLREGESGYHLAQKLAGGSIESRVVAGFAIPIAAVFEDQANAAALAQLCD</sequence>
<dbReference type="Pfam" id="PF05685">
    <property type="entry name" value="Uma2"/>
    <property type="match status" value="1"/>
</dbReference>
<evidence type="ECO:0000259" key="1">
    <source>
        <dbReference type="Pfam" id="PF05685"/>
    </source>
</evidence>
<dbReference type="SUPFAM" id="SSF52980">
    <property type="entry name" value="Restriction endonuclease-like"/>
    <property type="match status" value="1"/>
</dbReference>
<dbReference type="InterPro" id="IPR008538">
    <property type="entry name" value="Uma2"/>
</dbReference>
<dbReference type="PANTHER" id="PTHR34107">
    <property type="entry name" value="SLL0198 PROTEIN-RELATED"/>
    <property type="match status" value="1"/>
</dbReference>
<keyword evidence="3" id="KW-1185">Reference proteome</keyword>
<dbReference type="AlphaFoldDB" id="A0A5B9MHG4"/>
<dbReference type="PANTHER" id="PTHR34107:SF4">
    <property type="entry name" value="SLL1222 PROTEIN"/>
    <property type="match status" value="1"/>
</dbReference>
<proteinExistence type="predicted"/>
<dbReference type="InterPro" id="IPR012296">
    <property type="entry name" value="Nuclease_put_TT1808"/>
</dbReference>
<evidence type="ECO:0000313" key="2">
    <source>
        <dbReference type="EMBL" id="QEG00722.1"/>
    </source>
</evidence>
<evidence type="ECO:0000313" key="3">
    <source>
        <dbReference type="Proteomes" id="UP000321353"/>
    </source>
</evidence>
<dbReference type="Proteomes" id="UP000321353">
    <property type="component" value="Chromosome"/>
</dbReference>
<dbReference type="InterPro" id="IPR011335">
    <property type="entry name" value="Restrct_endonuc-II-like"/>
</dbReference>
<dbReference type="KEGG" id="smam:Mal15_47940"/>
<gene>
    <name evidence="2" type="ORF">Mal15_47940</name>
</gene>